<dbReference type="AlphaFoldDB" id="A0AAV5QNB4"/>
<sequence>MSGKRKPYDALIHFYRTARISNLKHPLEKSTVLTKSPEDLRTISYNDIEKHDQHLQEFRFKKYLHPSINPLNSKNKVKKYRDQLQNERYHDQERITNPKFVPLAITNNEFLAMKHYRNKDASNKGDAMNSKSFDMNLAYKILIQDVFSVGTSSQVMLHHFRNEDVTNAVESSPRLLDEDGIPYMEKVDDIRKKIKSKKTENTGFIGKPLSVDFEDGPDSDFSDIFSKPNGTLQDPEAKFPQRSPIDFLRVQLSNKIRYDTAHKQTSDELLTLLKERIEANNLEKKSVSEESAKQAVTESTIKNKNYSAVDACFVQETDQKDSVPEMVGLENDTYKIYSLETRDTEIFYNLPSKKEFVSEPAYNYLIEKCFGFEFDIDSNISSKAYITSLYHIFNVKAIGFTKDNKDYDTLVSMSHIIHPIDPTRKLPLVNMSRVTNVEFVKLYHSTFNGSMHVFCLVPDVFEQDLKICEHSELEPRSGKDFDLPLVDMNGEINRDLVPESYRDLNTRDEIMKKIIKDLKLESISECAGFLGNPIDNTIIRATKTYLKHEATDEEICLTEYSNGIELLSNKVVNILSTVDGFKSIINQKIFSYGGFLEHARPSIIGNKQEELILDSLNVDTSDTRCNENKKQQLEIEKNYESLGKRLDAKHVFPKLPRKKFTLVPQIMYESGGELKPLPSFDVKEIFCQPNFNDTSKEYLSLDSIDSLFTNGSTNGKKGLKNLDAIRGMLLNVNSNNQVIISDAMFEKEKRSVGAIVNFFEWYRKYYESDPNRKIKMDIMSHVCRTSQYVRPWDLYIAQKIMILVNNFESSYGRRSLQEMNKGLDDFLYDYIYGYLEMIKNELYFNKNFDNKDLRERRKMIFHLLGNALYHFSNTLFKFKYPRLSKYYFDTSNFTAADKFTTSSQRKEEYDLGHFYIFFGKAMSDIRLDIVSILGKNFIDPKENLVENDFKSNFYHKVANLPKSITEKMKHVTSIQALKGSIASAGNVPNLKMKYTVNNAISLSKGASSESVRSATLYNTYQKEMFAATDKNPILSKNEFVLYVALNPNKSTKRSSALANDVAKSFNKIKQFLFSPVVPVFYMHIDSFHVPKNYQVVRYYDFEYTMENGDSDMFNVKAYLLQYKDLHRYRVLKELVHSPAASDEIEKHKDSLEIMKKYNKIAFNRKWNGKTNESGNKKNYQ</sequence>
<evidence type="ECO:0000313" key="2">
    <source>
        <dbReference type="Proteomes" id="UP001360560"/>
    </source>
</evidence>
<evidence type="ECO:0000313" key="1">
    <source>
        <dbReference type="EMBL" id="GMM36076.1"/>
    </source>
</evidence>
<protein>
    <submittedName>
        <fullName evidence="1">Uncharacterized protein</fullName>
    </submittedName>
</protein>
<reference evidence="1 2" key="1">
    <citation type="journal article" date="2023" name="Elife">
        <title>Identification of key yeast species and microbe-microbe interactions impacting larval growth of Drosophila in the wild.</title>
        <authorList>
            <person name="Mure A."/>
            <person name="Sugiura Y."/>
            <person name="Maeda R."/>
            <person name="Honda K."/>
            <person name="Sakurai N."/>
            <person name="Takahashi Y."/>
            <person name="Watada M."/>
            <person name="Katoh T."/>
            <person name="Gotoh A."/>
            <person name="Gotoh Y."/>
            <person name="Taniguchi I."/>
            <person name="Nakamura K."/>
            <person name="Hayashi T."/>
            <person name="Katayama T."/>
            <person name="Uemura T."/>
            <person name="Hattori Y."/>
        </authorList>
    </citation>
    <scope>NUCLEOTIDE SEQUENCE [LARGE SCALE GENOMIC DNA]</scope>
    <source>
        <strain evidence="1 2">SC-9</strain>
    </source>
</reference>
<accession>A0AAV5QNB4</accession>
<gene>
    <name evidence="1" type="ORF">DASC09_034010</name>
</gene>
<name>A0AAV5QNB4_9ASCO</name>
<dbReference type="GeneID" id="90074051"/>
<dbReference type="Proteomes" id="UP001360560">
    <property type="component" value="Unassembled WGS sequence"/>
</dbReference>
<organism evidence="1 2">
    <name type="scientific">Saccharomycopsis crataegensis</name>
    <dbReference type="NCBI Taxonomy" id="43959"/>
    <lineage>
        <taxon>Eukaryota</taxon>
        <taxon>Fungi</taxon>
        <taxon>Dikarya</taxon>
        <taxon>Ascomycota</taxon>
        <taxon>Saccharomycotina</taxon>
        <taxon>Saccharomycetes</taxon>
        <taxon>Saccharomycopsidaceae</taxon>
        <taxon>Saccharomycopsis</taxon>
    </lineage>
</organism>
<dbReference type="RefSeq" id="XP_064853072.1">
    <property type="nucleotide sequence ID" value="XM_064997000.1"/>
</dbReference>
<proteinExistence type="predicted"/>
<keyword evidence="2" id="KW-1185">Reference proteome</keyword>
<dbReference type="EMBL" id="BTFZ01000011">
    <property type="protein sequence ID" value="GMM36076.1"/>
    <property type="molecule type" value="Genomic_DNA"/>
</dbReference>
<comment type="caution">
    <text evidence="1">The sequence shown here is derived from an EMBL/GenBank/DDBJ whole genome shotgun (WGS) entry which is preliminary data.</text>
</comment>